<dbReference type="SUPFAM" id="SSF47473">
    <property type="entry name" value="EF-hand"/>
    <property type="match status" value="1"/>
</dbReference>
<dbReference type="PROSITE" id="PS00018">
    <property type="entry name" value="EF_HAND_1"/>
    <property type="match status" value="2"/>
</dbReference>
<comment type="caution">
    <text evidence="12">The sequence shown here is derived from an EMBL/GenBank/DDBJ whole genome shotgun (WGS) entry which is preliminary data.</text>
</comment>
<feature type="transmembrane region" description="Helical" evidence="10">
    <location>
        <begin position="37"/>
        <end position="56"/>
    </location>
</feature>
<reference evidence="12 13" key="2">
    <citation type="journal article" date="2022" name="Mol. Biol. Evol.">
        <title>Comparative Genomics Reveals Insights into the Divergent Evolution of Astigmatic Mites and Household Pest Adaptations.</title>
        <authorList>
            <person name="Xiong Q."/>
            <person name="Wan A.T."/>
            <person name="Liu X."/>
            <person name="Fung C.S."/>
            <person name="Xiao X."/>
            <person name="Malainual N."/>
            <person name="Hou J."/>
            <person name="Wang L."/>
            <person name="Wang M."/>
            <person name="Yang K.Y."/>
            <person name="Cui Y."/>
            <person name="Leung E.L."/>
            <person name="Nong W."/>
            <person name="Shin S.K."/>
            <person name="Au S.W."/>
            <person name="Jeong K.Y."/>
            <person name="Chew F.T."/>
            <person name="Hui J.H."/>
            <person name="Leung T.F."/>
            <person name="Tungtrongchitr A."/>
            <person name="Zhong N."/>
            <person name="Liu Z."/>
            <person name="Tsui S.K."/>
        </authorList>
    </citation>
    <scope>NUCLEOTIDE SEQUENCE [LARGE SCALE GENOMIC DNA]</scope>
    <source>
        <strain evidence="12">Derp</strain>
    </source>
</reference>
<keyword evidence="8" id="KW-0675">Receptor</keyword>
<evidence type="ECO:0000256" key="1">
    <source>
        <dbReference type="ARBA" id="ARBA00004141"/>
    </source>
</evidence>
<dbReference type="PANTHER" id="PTHR45695:SF9">
    <property type="entry name" value="LEUCOKININ RECEPTOR"/>
    <property type="match status" value="1"/>
</dbReference>
<feature type="transmembrane region" description="Helical" evidence="10">
    <location>
        <begin position="124"/>
        <end position="149"/>
    </location>
</feature>
<evidence type="ECO:0000256" key="10">
    <source>
        <dbReference type="SAM" id="Phobius"/>
    </source>
</evidence>
<reference evidence="12 13" key="1">
    <citation type="journal article" date="2018" name="J. Allergy Clin. Immunol.">
        <title>High-quality assembly of Dermatophagoides pteronyssinus genome and transcriptome reveals a wide range of novel allergens.</title>
        <authorList>
            <person name="Liu X.Y."/>
            <person name="Yang K.Y."/>
            <person name="Wang M.Q."/>
            <person name="Kwok J.S."/>
            <person name="Zeng X."/>
            <person name="Yang Z."/>
            <person name="Xiao X.J."/>
            <person name="Lau C.P."/>
            <person name="Li Y."/>
            <person name="Huang Z.M."/>
            <person name="Ba J.G."/>
            <person name="Yim A.K."/>
            <person name="Ouyang C.Y."/>
            <person name="Ngai S.M."/>
            <person name="Chan T.F."/>
            <person name="Leung E.L."/>
            <person name="Liu L."/>
            <person name="Liu Z.G."/>
            <person name="Tsui S.K."/>
        </authorList>
    </citation>
    <scope>NUCLEOTIDE SEQUENCE [LARGE SCALE GENOMIC DNA]</scope>
    <source>
        <strain evidence="12">Derp</strain>
    </source>
</reference>
<evidence type="ECO:0000256" key="6">
    <source>
        <dbReference type="ARBA" id="ARBA00023040"/>
    </source>
</evidence>
<feature type="transmembrane region" description="Helical" evidence="10">
    <location>
        <begin position="280"/>
        <end position="305"/>
    </location>
</feature>
<dbReference type="PANTHER" id="PTHR45695">
    <property type="entry name" value="LEUCOKININ RECEPTOR-RELATED"/>
    <property type="match status" value="1"/>
</dbReference>
<dbReference type="PROSITE" id="PS50262">
    <property type="entry name" value="G_PROTEIN_RECEP_F1_2"/>
    <property type="match status" value="1"/>
</dbReference>
<feature type="non-terminal residue" evidence="12">
    <location>
        <position position="1"/>
    </location>
</feature>
<accession>A0ABQ8J2E1</accession>
<gene>
    <name evidence="12" type="ORF">DERP_012155</name>
</gene>
<feature type="transmembrane region" description="Helical" evidence="10">
    <location>
        <begin position="77"/>
        <end position="95"/>
    </location>
</feature>
<evidence type="ECO:0000313" key="13">
    <source>
        <dbReference type="Proteomes" id="UP000887458"/>
    </source>
</evidence>
<keyword evidence="7 10" id="KW-0472">Membrane</keyword>
<dbReference type="InterPro" id="IPR018247">
    <property type="entry name" value="EF_Hand_1_Ca_BS"/>
</dbReference>
<dbReference type="Pfam" id="PF00001">
    <property type="entry name" value="7tm_1"/>
    <property type="match status" value="1"/>
</dbReference>
<dbReference type="Gene3D" id="1.20.1070.10">
    <property type="entry name" value="Rhodopsin 7-helix transmembrane proteins"/>
    <property type="match status" value="1"/>
</dbReference>
<proteinExistence type="inferred from homology"/>
<feature type="transmembrane region" description="Helical" evidence="10">
    <location>
        <begin position="240"/>
        <end position="260"/>
    </location>
</feature>
<dbReference type="Gene3D" id="1.10.238.10">
    <property type="entry name" value="EF-hand"/>
    <property type="match status" value="1"/>
</dbReference>
<feature type="non-terminal residue" evidence="12">
    <location>
        <position position="594"/>
    </location>
</feature>
<dbReference type="PRINTS" id="PR00237">
    <property type="entry name" value="GPCRRHODOPSN"/>
</dbReference>
<dbReference type="InterPro" id="IPR017452">
    <property type="entry name" value="GPCR_Rhodpsn_7TM"/>
</dbReference>
<comment type="subcellular location">
    <subcellularLocation>
        <location evidence="1">Membrane</location>
        <topology evidence="1">Multi-pass membrane protein</topology>
    </subcellularLocation>
</comment>
<dbReference type="Proteomes" id="UP000887458">
    <property type="component" value="Unassembled WGS sequence"/>
</dbReference>
<comment type="similarity">
    <text evidence="2">Belongs to the G-protein coupled receptor 1 family.</text>
</comment>
<dbReference type="CDD" id="cd00637">
    <property type="entry name" value="7tm_classA_rhodopsin-like"/>
    <property type="match status" value="1"/>
</dbReference>
<evidence type="ECO:0000313" key="12">
    <source>
        <dbReference type="EMBL" id="KAH9416687.1"/>
    </source>
</evidence>
<sequence length="594" mass="68905">NLAIADFLTVLFIPAVSLIENIFQNYELGPLTCKFEILIKVTCILASNFSIIAISFKRFINISCITNPTDHSSQRSLMLVAAIWMVSISLAYPLAQMRVYHERQWKDYLEKWCVDQPLHDSVRYWIFLMTPLIYVPLFIMVVVYSLMIYRINRFIGKLLQHQTDKSTVLNSLEASSFASSLNRFDNEQPALIDDEDETNTNPASITLEVNVVDLNQKSRHQYVERKLTANKHKMALIKTMFIYCLITLFCWLPLQVLVYYRAFRPPKSQLPAWYDPIKFLSLVLFTASAAINPFIMFGKTFLHYINRYRVRRRQQRMHDRIKMDMLRIEAPIYDSPNMTEQLVSEEKMSNNKLSSMSRSQSSFETYSNRRISLDRTEILETLKHGKQADQLLVIKPATPATTTTLSNRTEEPMACEPNAIQRGHYSSDGLIMLRLMLLLALIQISVRCHENDRIMINNSDEQNILDNVFDWVFGEPDNDHELEHHFGYLRGAGDNNDDLSQLARTLGIKPEFFNFKAHDYDNNDRIDGLELLAMFLHERNTGNESSKNGEQTINLCAKAIDRLLEQEDRNRDGYLDFSEYAQARQRIAQIQANG</sequence>
<evidence type="ECO:0000256" key="4">
    <source>
        <dbReference type="ARBA" id="ARBA00022837"/>
    </source>
</evidence>
<name>A0ABQ8J2E1_DERPT</name>
<organism evidence="12 13">
    <name type="scientific">Dermatophagoides pteronyssinus</name>
    <name type="common">European house dust mite</name>
    <dbReference type="NCBI Taxonomy" id="6956"/>
    <lineage>
        <taxon>Eukaryota</taxon>
        <taxon>Metazoa</taxon>
        <taxon>Ecdysozoa</taxon>
        <taxon>Arthropoda</taxon>
        <taxon>Chelicerata</taxon>
        <taxon>Arachnida</taxon>
        <taxon>Acari</taxon>
        <taxon>Acariformes</taxon>
        <taxon>Sarcoptiformes</taxon>
        <taxon>Astigmata</taxon>
        <taxon>Psoroptidia</taxon>
        <taxon>Analgoidea</taxon>
        <taxon>Pyroglyphidae</taxon>
        <taxon>Dermatophagoidinae</taxon>
        <taxon>Dermatophagoides</taxon>
    </lineage>
</organism>
<keyword evidence="6" id="KW-0297">G-protein coupled receptor</keyword>
<protein>
    <recommendedName>
        <fullName evidence="11">G-protein coupled receptors family 1 profile domain-containing protein</fullName>
    </recommendedName>
</protein>
<evidence type="ECO:0000259" key="11">
    <source>
        <dbReference type="PROSITE" id="PS50262"/>
    </source>
</evidence>
<keyword evidence="9" id="KW-0807">Transducer</keyword>
<evidence type="ECO:0000256" key="2">
    <source>
        <dbReference type="ARBA" id="ARBA00010663"/>
    </source>
</evidence>
<evidence type="ECO:0000256" key="3">
    <source>
        <dbReference type="ARBA" id="ARBA00022692"/>
    </source>
</evidence>
<dbReference type="SUPFAM" id="SSF81321">
    <property type="entry name" value="Family A G protein-coupled receptor-like"/>
    <property type="match status" value="1"/>
</dbReference>
<keyword evidence="5 10" id="KW-1133">Transmembrane helix</keyword>
<feature type="domain" description="G-protein coupled receptors family 1 profile" evidence="11">
    <location>
        <begin position="1"/>
        <end position="296"/>
    </location>
</feature>
<keyword evidence="13" id="KW-1185">Reference proteome</keyword>
<dbReference type="InterPro" id="IPR011992">
    <property type="entry name" value="EF-hand-dom_pair"/>
</dbReference>
<keyword evidence="4" id="KW-0106">Calcium</keyword>
<keyword evidence="3 10" id="KW-0812">Transmembrane</keyword>
<evidence type="ECO:0000256" key="8">
    <source>
        <dbReference type="ARBA" id="ARBA00023170"/>
    </source>
</evidence>
<evidence type="ECO:0000256" key="7">
    <source>
        <dbReference type="ARBA" id="ARBA00023136"/>
    </source>
</evidence>
<evidence type="ECO:0000256" key="5">
    <source>
        <dbReference type="ARBA" id="ARBA00022989"/>
    </source>
</evidence>
<dbReference type="InterPro" id="IPR000276">
    <property type="entry name" value="GPCR_Rhodpsn"/>
</dbReference>
<evidence type="ECO:0000256" key="9">
    <source>
        <dbReference type="ARBA" id="ARBA00023224"/>
    </source>
</evidence>
<dbReference type="EMBL" id="NJHN03000088">
    <property type="protein sequence ID" value="KAH9416687.1"/>
    <property type="molecule type" value="Genomic_DNA"/>
</dbReference>